<proteinExistence type="predicted"/>
<organism evidence="1 2">
    <name type="scientific">Dreissena polymorpha</name>
    <name type="common">Zebra mussel</name>
    <name type="synonym">Mytilus polymorpha</name>
    <dbReference type="NCBI Taxonomy" id="45954"/>
    <lineage>
        <taxon>Eukaryota</taxon>
        <taxon>Metazoa</taxon>
        <taxon>Spiralia</taxon>
        <taxon>Lophotrochozoa</taxon>
        <taxon>Mollusca</taxon>
        <taxon>Bivalvia</taxon>
        <taxon>Autobranchia</taxon>
        <taxon>Heteroconchia</taxon>
        <taxon>Euheterodonta</taxon>
        <taxon>Imparidentia</taxon>
        <taxon>Neoheterodontei</taxon>
        <taxon>Myida</taxon>
        <taxon>Dreissenoidea</taxon>
        <taxon>Dreissenidae</taxon>
        <taxon>Dreissena</taxon>
    </lineage>
</organism>
<accession>A0A9D4MPL0</accession>
<evidence type="ECO:0000313" key="1">
    <source>
        <dbReference type="EMBL" id="KAH3880131.1"/>
    </source>
</evidence>
<reference evidence="1" key="2">
    <citation type="submission" date="2020-11" db="EMBL/GenBank/DDBJ databases">
        <authorList>
            <person name="McCartney M.A."/>
            <person name="Auch B."/>
            <person name="Kono T."/>
            <person name="Mallez S."/>
            <person name="Becker A."/>
            <person name="Gohl D.M."/>
            <person name="Silverstein K.A.T."/>
            <person name="Koren S."/>
            <person name="Bechman K.B."/>
            <person name="Herman A."/>
            <person name="Abrahante J.E."/>
            <person name="Garbe J."/>
        </authorList>
    </citation>
    <scope>NUCLEOTIDE SEQUENCE</scope>
    <source>
        <strain evidence="1">Duluth1</strain>
        <tissue evidence="1">Whole animal</tissue>
    </source>
</reference>
<dbReference type="EMBL" id="JAIWYP010000001">
    <property type="protein sequence ID" value="KAH3880131.1"/>
    <property type="molecule type" value="Genomic_DNA"/>
</dbReference>
<keyword evidence="2" id="KW-1185">Reference proteome</keyword>
<sequence>MTEEMQNLCTLSAPPVTSEYSSAMQEFTDLVYTSSPQHKDSTEVCIKRDVSDLEKMHTKITNCSPYTADHSLKKQFQFDSGWIRCECSCVSGGWEQYHKRYHRKVDLCFINLRDKTDPKILGTTPLLRLLKTVLLILPFCFSVSRYCQNLELFPLNTYCHMI</sequence>
<comment type="caution">
    <text evidence="1">The sequence shown here is derived from an EMBL/GenBank/DDBJ whole genome shotgun (WGS) entry which is preliminary data.</text>
</comment>
<dbReference type="Proteomes" id="UP000828390">
    <property type="component" value="Unassembled WGS sequence"/>
</dbReference>
<protein>
    <submittedName>
        <fullName evidence="1">Uncharacterized protein</fullName>
    </submittedName>
</protein>
<reference evidence="1" key="1">
    <citation type="journal article" date="2019" name="bioRxiv">
        <title>The Genome of the Zebra Mussel, Dreissena polymorpha: A Resource for Invasive Species Research.</title>
        <authorList>
            <person name="McCartney M.A."/>
            <person name="Auch B."/>
            <person name="Kono T."/>
            <person name="Mallez S."/>
            <person name="Zhang Y."/>
            <person name="Obille A."/>
            <person name="Becker A."/>
            <person name="Abrahante J.E."/>
            <person name="Garbe J."/>
            <person name="Badalamenti J.P."/>
            <person name="Herman A."/>
            <person name="Mangelson H."/>
            <person name="Liachko I."/>
            <person name="Sullivan S."/>
            <person name="Sone E.D."/>
            <person name="Koren S."/>
            <person name="Silverstein K.A.T."/>
            <person name="Beckman K.B."/>
            <person name="Gohl D.M."/>
        </authorList>
    </citation>
    <scope>NUCLEOTIDE SEQUENCE</scope>
    <source>
        <strain evidence="1">Duluth1</strain>
        <tissue evidence="1">Whole animal</tissue>
    </source>
</reference>
<gene>
    <name evidence="1" type="ORF">DPMN_004044</name>
</gene>
<dbReference type="AlphaFoldDB" id="A0A9D4MPL0"/>
<name>A0A9D4MPL0_DREPO</name>
<evidence type="ECO:0000313" key="2">
    <source>
        <dbReference type="Proteomes" id="UP000828390"/>
    </source>
</evidence>